<dbReference type="InterPro" id="IPR001387">
    <property type="entry name" value="Cro/C1-type_HTH"/>
</dbReference>
<evidence type="ECO:0000256" key="1">
    <source>
        <dbReference type="ARBA" id="ARBA00023125"/>
    </source>
</evidence>
<dbReference type="CDD" id="cd00093">
    <property type="entry name" value="HTH_XRE"/>
    <property type="match status" value="1"/>
</dbReference>
<dbReference type="EMBL" id="CP121310">
    <property type="protein sequence ID" value="WFP94925.1"/>
    <property type="molecule type" value="Genomic_DNA"/>
</dbReference>
<evidence type="ECO:0000313" key="4">
    <source>
        <dbReference type="EMBL" id="WFP94925.1"/>
    </source>
</evidence>
<dbReference type="PROSITE" id="PS50943">
    <property type="entry name" value="HTH_CROC1"/>
    <property type="match status" value="1"/>
</dbReference>
<dbReference type="SMART" id="SM00530">
    <property type="entry name" value="HTH_XRE"/>
    <property type="match status" value="1"/>
</dbReference>
<dbReference type="RefSeq" id="WP_034796817.1">
    <property type="nucleotide sequence ID" value="NZ_CP015882.1"/>
</dbReference>
<evidence type="ECO:0000256" key="2">
    <source>
        <dbReference type="SAM" id="MobiDB-lite"/>
    </source>
</evidence>
<sequence>MTTVKINPKRLAALRARKGLSQKQLASKVGVDKGTVSRWERGETTRVRDEKLGLLCKVLHTTTAELSSDSPLSERSPDRETGSREQVNLMMDIACRNALGLVAMRYGVTRQQIVEIAPLLFFIAAERSLIDRREKLDRLRESVDRAIGEAADHLQNHLRGTQNWHDEELLEQEDASFAARDLFANQVGPWTDDRARSNPFARFLTNLLAETGLNPLVPISWEVGEGPTYRIGFEEVSKLVGGDSSACASVLSGKVALTDMPTDVRRGSSAVRAQWVNDQAGIEDRELKEFLETLDLQSFTLNLVETGGDDHGL</sequence>
<feature type="domain" description="HTH cro/C1-type" evidence="3">
    <location>
        <begin position="11"/>
        <end position="66"/>
    </location>
</feature>
<dbReference type="PANTHER" id="PTHR46558">
    <property type="entry name" value="TRACRIPTIONAL REGULATORY PROTEIN-RELATED-RELATED"/>
    <property type="match status" value="1"/>
</dbReference>
<dbReference type="Proteomes" id="UP001214094">
    <property type="component" value="Plasmid unnamedB"/>
</dbReference>
<dbReference type="InterPro" id="IPR010982">
    <property type="entry name" value="Lambda_DNA-bd_dom_sf"/>
</dbReference>
<keyword evidence="4" id="KW-0614">Plasmid</keyword>
<evidence type="ECO:0000259" key="3">
    <source>
        <dbReference type="PROSITE" id="PS50943"/>
    </source>
</evidence>
<protein>
    <submittedName>
        <fullName evidence="4">Helix-turn-helix transcriptional regulator</fullName>
    </submittedName>
</protein>
<organism evidence="4 5">
    <name type="scientific">Ensifer adhaerens</name>
    <name type="common">Sinorhizobium morelense</name>
    <dbReference type="NCBI Taxonomy" id="106592"/>
    <lineage>
        <taxon>Bacteria</taxon>
        <taxon>Pseudomonadati</taxon>
        <taxon>Pseudomonadota</taxon>
        <taxon>Alphaproteobacteria</taxon>
        <taxon>Hyphomicrobiales</taxon>
        <taxon>Rhizobiaceae</taxon>
        <taxon>Sinorhizobium/Ensifer group</taxon>
        <taxon>Ensifer</taxon>
    </lineage>
</organism>
<gene>
    <name evidence="4" type="ORF">P4B07_27920</name>
</gene>
<accession>A0ABY8HS38</accession>
<evidence type="ECO:0000313" key="5">
    <source>
        <dbReference type="Proteomes" id="UP001214094"/>
    </source>
</evidence>
<dbReference type="GeneID" id="29522822"/>
<proteinExistence type="predicted"/>
<feature type="region of interest" description="Disordered" evidence="2">
    <location>
        <begin position="66"/>
        <end position="86"/>
    </location>
</feature>
<dbReference type="PANTHER" id="PTHR46558:SF4">
    <property type="entry name" value="DNA-BIDING PHAGE PROTEIN"/>
    <property type="match status" value="1"/>
</dbReference>
<keyword evidence="5" id="KW-1185">Reference proteome</keyword>
<name>A0ABY8HS38_ENSAD</name>
<geneLocation type="plasmid" evidence="4 5">
    <name>unnamedB</name>
</geneLocation>
<dbReference type="Pfam" id="PF01381">
    <property type="entry name" value="HTH_3"/>
    <property type="match status" value="1"/>
</dbReference>
<keyword evidence="1" id="KW-0238">DNA-binding</keyword>
<reference evidence="4 5" key="1">
    <citation type="submission" date="2023-03" db="EMBL/GenBank/DDBJ databases">
        <title>Comparative genome and transcriptome analysis combination mining strategies for increasing vitamin B12 production of Ensifer adhaerens strain.</title>
        <authorList>
            <person name="Yongheng L."/>
        </authorList>
    </citation>
    <scope>NUCLEOTIDE SEQUENCE [LARGE SCALE GENOMIC DNA]</scope>
    <source>
        <strain evidence="4 5">Casida A-T305</strain>
        <plasmid evidence="4 5">unnamedB</plasmid>
    </source>
</reference>
<dbReference type="SUPFAM" id="SSF47413">
    <property type="entry name" value="lambda repressor-like DNA-binding domains"/>
    <property type="match status" value="1"/>
</dbReference>
<dbReference type="Gene3D" id="1.10.260.40">
    <property type="entry name" value="lambda repressor-like DNA-binding domains"/>
    <property type="match status" value="1"/>
</dbReference>